<reference evidence="3" key="1">
    <citation type="submission" date="2016-10" db="EMBL/GenBank/DDBJ databases">
        <authorList>
            <person name="Wibberg D."/>
        </authorList>
    </citation>
    <scope>NUCLEOTIDE SEQUENCE [LARGE SCALE GENOMIC DNA]</scope>
</reference>
<accession>A0A1R3TLV8</accession>
<gene>
    <name evidence="2" type="ORF">DSM25559_2287</name>
</gene>
<sequence>MRLIWSEPDELPEHIGKQKVLIGEDVSERLDVVPAKFRVIVTRRPKYAVKNEDGVIQAAAPAHIIEGGIQTEVLLPQIAVSKYAGLTLPRMSKPFDERTRKIVTNVIVEMVPKTASRCKARTAYI</sequence>
<dbReference type="EMBL" id="FMUE01000005">
    <property type="protein sequence ID" value="SCX22890.1"/>
    <property type="molecule type" value="Genomic_DNA"/>
</dbReference>
<protein>
    <submittedName>
        <fullName evidence="2">Transposase</fullName>
    </submittedName>
</protein>
<dbReference type="InterPro" id="IPR052344">
    <property type="entry name" value="Transposase-related"/>
</dbReference>
<name>A0A1R3TLV8_9HYPH</name>
<dbReference type="Proteomes" id="UP000187891">
    <property type="component" value="Unassembled WGS sequence"/>
</dbReference>
<feature type="domain" description="Transposase IS66 zinc-finger binding" evidence="1">
    <location>
        <begin position="20"/>
        <end position="48"/>
    </location>
</feature>
<dbReference type="PANTHER" id="PTHR33678:SF1">
    <property type="entry name" value="BLL1576 PROTEIN"/>
    <property type="match status" value="1"/>
</dbReference>
<proteinExistence type="predicted"/>
<dbReference type="AlphaFoldDB" id="A0A1R3TLV8"/>
<dbReference type="Pfam" id="PF13005">
    <property type="entry name" value="zf-IS66"/>
    <property type="match status" value="1"/>
</dbReference>
<organism evidence="2 3">
    <name type="scientific">Agrobacterium rosae</name>
    <dbReference type="NCBI Taxonomy" id="1972867"/>
    <lineage>
        <taxon>Bacteria</taxon>
        <taxon>Pseudomonadati</taxon>
        <taxon>Pseudomonadota</taxon>
        <taxon>Alphaproteobacteria</taxon>
        <taxon>Hyphomicrobiales</taxon>
        <taxon>Rhizobiaceae</taxon>
        <taxon>Rhizobium/Agrobacterium group</taxon>
        <taxon>Agrobacterium</taxon>
    </lineage>
</organism>
<dbReference type="InterPro" id="IPR024474">
    <property type="entry name" value="Znf_dom_IS66"/>
</dbReference>
<dbReference type="PANTHER" id="PTHR33678">
    <property type="entry name" value="BLL1576 PROTEIN"/>
    <property type="match status" value="1"/>
</dbReference>
<evidence type="ECO:0000259" key="1">
    <source>
        <dbReference type="Pfam" id="PF13005"/>
    </source>
</evidence>
<evidence type="ECO:0000313" key="3">
    <source>
        <dbReference type="Proteomes" id="UP000187891"/>
    </source>
</evidence>
<dbReference type="STRING" id="1907666.DSM25559_2287"/>
<evidence type="ECO:0000313" key="2">
    <source>
        <dbReference type="EMBL" id="SCX22890.1"/>
    </source>
</evidence>